<dbReference type="Proteomes" id="UP000324091">
    <property type="component" value="Chromosome 8"/>
</dbReference>
<evidence type="ECO:0000256" key="5">
    <source>
        <dbReference type="SAM" id="Phobius"/>
    </source>
</evidence>
<comment type="caution">
    <text evidence="7">The sequence shown here is derived from an EMBL/GenBank/DDBJ whole genome shotgun (WGS) entry which is preliminary data.</text>
</comment>
<keyword evidence="3 5" id="KW-1133">Transmembrane helix</keyword>
<dbReference type="PANTHER" id="PTHR21041:SF3">
    <property type="entry name" value="OSTEOCLAST STIMULATORY TRANSMEMBRANE PROTEIN"/>
    <property type="match status" value="1"/>
</dbReference>
<name>A0A5C6MSI7_9TELE</name>
<dbReference type="InterPro" id="IPR012858">
    <property type="entry name" value="DC_STAMP-like"/>
</dbReference>
<evidence type="ECO:0000256" key="4">
    <source>
        <dbReference type="ARBA" id="ARBA00023136"/>
    </source>
</evidence>
<dbReference type="AlphaFoldDB" id="A0A5C6MSI7"/>
<evidence type="ECO:0000256" key="3">
    <source>
        <dbReference type="ARBA" id="ARBA00022989"/>
    </source>
</evidence>
<feature type="transmembrane region" description="Helical" evidence="5">
    <location>
        <begin position="212"/>
        <end position="235"/>
    </location>
</feature>
<gene>
    <name evidence="7" type="ORF">D4764_08G0010880</name>
</gene>
<proteinExistence type="predicted"/>
<organism evidence="7 8">
    <name type="scientific">Takifugu flavidus</name>
    <name type="common">sansaifugu</name>
    <dbReference type="NCBI Taxonomy" id="433684"/>
    <lineage>
        <taxon>Eukaryota</taxon>
        <taxon>Metazoa</taxon>
        <taxon>Chordata</taxon>
        <taxon>Craniata</taxon>
        <taxon>Vertebrata</taxon>
        <taxon>Euteleostomi</taxon>
        <taxon>Actinopterygii</taxon>
        <taxon>Neopterygii</taxon>
        <taxon>Teleostei</taxon>
        <taxon>Neoteleostei</taxon>
        <taxon>Acanthomorphata</taxon>
        <taxon>Eupercaria</taxon>
        <taxon>Tetraodontiformes</taxon>
        <taxon>Tetradontoidea</taxon>
        <taxon>Tetraodontidae</taxon>
        <taxon>Takifugu</taxon>
    </lineage>
</organism>
<evidence type="ECO:0000256" key="2">
    <source>
        <dbReference type="ARBA" id="ARBA00022692"/>
    </source>
</evidence>
<dbReference type="EMBL" id="RHFK02000021">
    <property type="protein sequence ID" value="TWW57101.1"/>
    <property type="molecule type" value="Genomic_DNA"/>
</dbReference>
<keyword evidence="4 5" id="KW-0472">Membrane</keyword>
<evidence type="ECO:0000256" key="1">
    <source>
        <dbReference type="ARBA" id="ARBA00004141"/>
    </source>
</evidence>
<dbReference type="Pfam" id="PF07782">
    <property type="entry name" value="DC_STAMP"/>
    <property type="match status" value="1"/>
</dbReference>
<evidence type="ECO:0000259" key="6">
    <source>
        <dbReference type="Pfam" id="PF07782"/>
    </source>
</evidence>
<protein>
    <submittedName>
        <fullName evidence="7">Osteoclast stimulatory transmembrane protein</fullName>
    </submittedName>
</protein>
<dbReference type="InterPro" id="IPR051856">
    <property type="entry name" value="CSR-E3_Ligase_Protein"/>
</dbReference>
<feature type="transmembrane region" description="Helical" evidence="5">
    <location>
        <begin position="388"/>
        <end position="409"/>
    </location>
</feature>
<sequence>MKLVSESFLRSRRTLKGTVLHLWDIYSAPAPSGRDVLALLSLCLSLAAITGGLLYHWLSKTLNYSYDASVQTACIYSVLMLLASFLCHPLRCVLTMTLPTVCTKQGRKLLVSASVMIVILNVIPNITLNVGAVARMLKCTTEGFTKSLLNSSEPLNKAKQDLVEEIERVNPWSNLNYLKQLAQLTNVDVSEVKDRFRTMIGQIELNFSHTTVLLQECLLLSNRILAAVFVVLLVVESSRYLKSYLSSLRFGNSSKELLQKESNRASRGRPWPPILPLRCRIQSHECPSCVIALLVVTFYFFVITLIVTLDHVVYHVVKLIIPWLLDFPSTSVTLDVSYKLKGFSSIPCIIQRSCTTQELVNFHREYTWSYDPEPSLCHATTSAPSRGVAVLLGCLCLMSYSLVFLEVYAKRLCSKICASFFREQQEQQEQQEQRSEYLRKKEQNVFTITLGESSR</sequence>
<evidence type="ECO:0000313" key="8">
    <source>
        <dbReference type="Proteomes" id="UP000324091"/>
    </source>
</evidence>
<evidence type="ECO:0000313" key="7">
    <source>
        <dbReference type="EMBL" id="TWW57101.1"/>
    </source>
</evidence>
<feature type="transmembrane region" description="Helical" evidence="5">
    <location>
        <begin position="109"/>
        <end position="128"/>
    </location>
</feature>
<dbReference type="PANTHER" id="PTHR21041">
    <property type="entry name" value="DENDRITIC CELL-SPECIFIC TRANSMEMBRANE PROTEIN"/>
    <property type="match status" value="1"/>
</dbReference>
<comment type="subcellular location">
    <subcellularLocation>
        <location evidence="1">Membrane</location>
        <topology evidence="1">Multi-pass membrane protein</topology>
    </subcellularLocation>
</comment>
<reference evidence="7 8" key="1">
    <citation type="submission" date="2019-04" db="EMBL/GenBank/DDBJ databases">
        <title>Chromosome genome assembly for Takifugu flavidus.</title>
        <authorList>
            <person name="Xiao S."/>
        </authorList>
    </citation>
    <scope>NUCLEOTIDE SEQUENCE [LARGE SCALE GENOMIC DNA]</scope>
    <source>
        <strain evidence="7">HTHZ2018</strain>
        <tissue evidence="7">Muscle</tissue>
    </source>
</reference>
<feature type="transmembrane region" description="Helical" evidence="5">
    <location>
        <begin position="70"/>
        <end position="88"/>
    </location>
</feature>
<dbReference type="GO" id="GO:0016020">
    <property type="term" value="C:membrane"/>
    <property type="evidence" value="ECO:0007669"/>
    <property type="project" value="UniProtKB-SubCell"/>
</dbReference>
<keyword evidence="8" id="KW-1185">Reference proteome</keyword>
<keyword evidence="2 5" id="KW-0812">Transmembrane</keyword>
<feature type="transmembrane region" description="Helical" evidence="5">
    <location>
        <begin position="288"/>
        <end position="309"/>
    </location>
</feature>
<feature type="domain" description="Dendritic cell-specific transmembrane protein-like" evidence="6">
    <location>
        <begin position="276"/>
        <end position="427"/>
    </location>
</feature>
<feature type="transmembrane region" description="Helical" evidence="5">
    <location>
        <begin position="36"/>
        <end position="58"/>
    </location>
</feature>
<accession>A0A5C6MSI7</accession>